<keyword evidence="6" id="KW-1185">Reference proteome</keyword>
<proteinExistence type="inferred from homology"/>
<organism evidence="5 6">
    <name type="scientific">Porites lobata</name>
    <dbReference type="NCBI Taxonomy" id="104759"/>
    <lineage>
        <taxon>Eukaryota</taxon>
        <taxon>Metazoa</taxon>
        <taxon>Cnidaria</taxon>
        <taxon>Anthozoa</taxon>
        <taxon>Hexacorallia</taxon>
        <taxon>Scleractinia</taxon>
        <taxon>Fungiina</taxon>
        <taxon>Poritidae</taxon>
        <taxon>Porites</taxon>
    </lineage>
</organism>
<dbReference type="Pfam" id="PF01150">
    <property type="entry name" value="GDA1_CD39"/>
    <property type="match status" value="1"/>
</dbReference>
<keyword evidence="4" id="KW-0472">Membrane</keyword>
<evidence type="ECO:0000256" key="4">
    <source>
        <dbReference type="SAM" id="Phobius"/>
    </source>
</evidence>
<accession>A0ABN8PHF2</accession>
<name>A0ABN8PHF2_9CNID</name>
<dbReference type="Gene3D" id="3.30.420.150">
    <property type="entry name" value="Exopolyphosphatase. Domain 2"/>
    <property type="match status" value="1"/>
</dbReference>
<feature type="transmembrane region" description="Helical" evidence="4">
    <location>
        <begin position="423"/>
        <end position="443"/>
    </location>
</feature>
<dbReference type="Proteomes" id="UP001159405">
    <property type="component" value="Unassembled WGS sequence"/>
</dbReference>
<evidence type="ECO:0000313" key="6">
    <source>
        <dbReference type="Proteomes" id="UP001159405"/>
    </source>
</evidence>
<comment type="caution">
    <text evidence="5">The sequence shown here is derived from an EMBL/GenBank/DDBJ whole genome shotgun (WGS) entry which is preliminary data.</text>
</comment>
<evidence type="ECO:0000313" key="5">
    <source>
        <dbReference type="EMBL" id="CAH3143129.1"/>
    </source>
</evidence>
<keyword evidence="4" id="KW-0812">Transmembrane</keyword>
<sequence>MFVYKWKVSDIIKGTALVKQIGNCTVTDDEGKRHVKGISSYRQNPEKAGKSLENCIKSTAKKLIPSYERKKSPIYLGATAGMRLLNETDSSVANKIISSVRQTLRSSHFMFEDNYARIISGEEEGISSWVTVNYLNDALVNSKETNQDESSRSMNRQTFGALDMGGASTQITFVPTTTAPNSVKLTLYGKEYSVYTHSFLCYGLREAQRRFLAQLVKDANYTAVVYNPCAPRGHLKVVNSKYLWGSPCVKGADGHDTSHNVTGTGNYSLCATEINKLFNFTSCAGNKNCSFDGVYLPPTDGDTFLAFSGYYAVVKDLNLTNNPSLDKLQAKTMNVCRMSWSEIKEIPSPSLDILSFYCFDAQYILTILSSGYHLNNTKANLTFVGSIKKLSVGWALGFMINATNLLPLLPPTSVSISRIQSSVYVAVVIVGALLFSAGLLICITSAGRVHRRRQLQAGGLVL</sequence>
<dbReference type="CDD" id="cd24044">
    <property type="entry name" value="ASKHA_NBD_NTPDase1-like"/>
    <property type="match status" value="1"/>
</dbReference>
<keyword evidence="4" id="KW-1133">Transmembrane helix</keyword>
<evidence type="ECO:0000256" key="2">
    <source>
        <dbReference type="ARBA" id="ARBA00022801"/>
    </source>
</evidence>
<evidence type="ECO:0008006" key="7">
    <source>
        <dbReference type="Google" id="ProtNLM"/>
    </source>
</evidence>
<evidence type="ECO:0000256" key="1">
    <source>
        <dbReference type="ARBA" id="ARBA00009283"/>
    </source>
</evidence>
<protein>
    <recommendedName>
        <fullName evidence="7">Ectonucleoside triphosphate diphosphohydrolase 1</fullName>
    </recommendedName>
</protein>
<reference evidence="5 6" key="1">
    <citation type="submission" date="2022-05" db="EMBL/GenBank/DDBJ databases">
        <authorList>
            <consortium name="Genoscope - CEA"/>
            <person name="William W."/>
        </authorList>
    </citation>
    <scope>NUCLEOTIDE SEQUENCE [LARGE SCALE GENOMIC DNA]</scope>
</reference>
<gene>
    <name evidence="5" type="ORF">PLOB_00043240</name>
</gene>
<dbReference type="Gene3D" id="3.30.420.40">
    <property type="match status" value="1"/>
</dbReference>
<dbReference type="EMBL" id="CALNXK010000070">
    <property type="protein sequence ID" value="CAH3143129.1"/>
    <property type="molecule type" value="Genomic_DNA"/>
</dbReference>
<dbReference type="PROSITE" id="PS01238">
    <property type="entry name" value="GDA1_CD39_NTPASE"/>
    <property type="match status" value="1"/>
</dbReference>
<dbReference type="PANTHER" id="PTHR11782:SF83">
    <property type="entry name" value="GUANOSINE-DIPHOSPHATASE"/>
    <property type="match status" value="1"/>
</dbReference>
<comment type="similarity">
    <text evidence="1 3">Belongs to the GDA1/CD39 NTPase family.</text>
</comment>
<dbReference type="PANTHER" id="PTHR11782">
    <property type="entry name" value="ADENOSINE/GUANOSINE DIPHOSPHATASE"/>
    <property type="match status" value="1"/>
</dbReference>
<dbReference type="InterPro" id="IPR000407">
    <property type="entry name" value="GDA1_CD39_NTPase"/>
</dbReference>
<evidence type="ECO:0000256" key="3">
    <source>
        <dbReference type="RuleBase" id="RU003833"/>
    </source>
</evidence>
<keyword evidence="2 3" id="KW-0378">Hydrolase</keyword>